<gene>
    <name evidence="1" type="ORF">BCON_0346g00130</name>
</gene>
<dbReference type="AlphaFoldDB" id="A0A4Z1HMD7"/>
<evidence type="ECO:0000313" key="2">
    <source>
        <dbReference type="Proteomes" id="UP000297527"/>
    </source>
</evidence>
<sequence length="70" mass="7383">MYSKTPGHTIVQSSEATVDVAAEAESLVGVGAADAKPMAAMKTIVEALKNIVMLRNCIGMFDVDDVDIEI</sequence>
<accession>A0A4Z1HMD7</accession>
<evidence type="ECO:0000313" key="1">
    <source>
        <dbReference type="EMBL" id="TGO46087.1"/>
    </source>
</evidence>
<name>A0A4Z1HMD7_9HELO</name>
<dbReference type="Proteomes" id="UP000297527">
    <property type="component" value="Unassembled WGS sequence"/>
</dbReference>
<comment type="caution">
    <text evidence="1">The sequence shown here is derived from an EMBL/GenBank/DDBJ whole genome shotgun (WGS) entry which is preliminary data.</text>
</comment>
<keyword evidence="2" id="KW-1185">Reference proteome</keyword>
<reference evidence="1 2" key="1">
    <citation type="submission" date="2017-12" db="EMBL/GenBank/DDBJ databases">
        <title>Comparative genomics of Botrytis spp.</title>
        <authorList>
            <person name="Valero-Jimenez C.A."/>
            <person name="Tapia P."/>
            <person name="Veloso J."/>
            <person name="Silva-Moreno E."/>
            <person name="Staats M."/>
            <person name="Valdes J.H."/>
            <person name="Van Kan J.A.L."/>
        </authorList>
    </citation>
    <scope>NUCLEOTIDE SEQUENCE [LARGE SCALE GENOMIC DNA]</scope>
    <source>
        <strain evidence="1 2">MUCL11595</strain>
    </source>
</reference>
<proteinExistence type="predicted"/>
<dbReference type="EMBL" id="PQXN01000344">
    <property type="protein sequence ID" value="TGO46087.1"/>
    <property type="molecule type" value="Genomic_DNA"/>
</dbReference>
<protein>
    <submittedName>
        <fullName evidence="1">Uncharacterized protein</fullName>
    </submittedName>
</protein>
<organism evidence="1 2">
    <name type="scientific">Botryotinia convoluta</name>
    <dbReference type="NCBI Taxonomy" id="54673"/>
    <lineage>
        <taxon>Eukaryota</taxon>
        <taxon>Fungi</taxon>
        <taxon>Dikarya</taxon>
        <taxon>Ascomycota</taxon>
        <taxon>Pezizomycotina</taxon>
        <taxon>Leotiomycetes</taxon>
        <taxon>Helotiales</taxon>
        <taxon>Sclerotiniaceae</taxon>
        <taxon>Botryotinia</taxon>
    </lineage>
</organism>